<evidence type="ECO:0000313" key="1">
    <source>
        <dbReference type="EMBL" id="KAH3800252.1"/>
    </source>
</evidence>
<dbReference type="AlphaFoldDB" id="A0A9D4FQR0"/>
<evidence type="ECO:0000313" key="2">
    <source>
        <dbReference type="Proteomes" id="UP000828390"/>
    </source>
</evidence>
<keyword evidence="2" id="KW-1185">Reference proteome</keyword>
<reference evidence="1" key="2">
    <citation type="submission" date="2020-11" db="EMBL/GenBank/DDBJ databases">
        <authorList>
            <person name="McCartney M.A."/>
            <person name="Auch B."/>
            <person name="Kono T."/>
            <person name="Mallez S."/>
            <person name="Becker A."/>
            <person name="Gohl D.M."/>
            <person name="Silverstein K.A.T."/>
            <person name="Koren S."/>
            <person name="Bechman K.B."/>
            <person name="Herman A."/>
            <person name="Abrahante J.E."/>
            <person name="Garbe J."/>
        </authorList>
    </citation>
    <scope>NUCLEOTIDE SEQUENCE</scope>
    <source>
        <strain evidence="1">Duluth1</strain>
        <tissue evidence="1">Whole animal</tissue>
    </source>
</reference>
<sequence length="78" mass="8681">MRRPFESILVFIFCRSTSVRDPTDEKDTSSIVHVFPAPEPTAFQIPDIQVPKGVEFPPRAAVQVPPPLCICVQGTFIL</sequence>
<proteinExistence type="predicted"/>
<organism evidence="1 2">
    <name type="scientific">Dreissena polymorpha</name>
    <name type="common">Zebra mussel</name>
    <name type="synonym">Mytilus polymorpha</name>
    <dbReference type="NCBI Taxonomy" id="45954"/>
    <lineage>
        <taxon>Eukaryota</taxon>
        <taxon>Metazoa</taxon>
        <taxon>Spiralia</taxon>
        <taxon>Lophotrochozoa</taxon>
        <taxon>Mollusca</taxon>
        <taxon>Bivalvia</taxon>
        <taxon>Autobranchia</taxon>
        <taxon>Heteroconchia</taxon>
        <taxon>Euheterodonta</taxon>
        <taxon>Imparidentia</taxon>
        <taxon>Neoheterodontei</taxon>
        <taxon>Myida</taxon>
        <taxon>Dreissenoidea</taxon>
        <taxon>Dreissenidae</taxon>
        <taxon>Dreissena</taxon>
    </lineage>
</organism>
<protein>
    <submittedName>
        <fullName evidence="1">Uncharacterized protein</fullName>
    </submittedName>
</protein>
<reference evidence="1" key="1">
    <citation type="journal article" date="2019" name="bioRxiv">
        <title>The Genome of the Zebra Mussel, Dreissena polymorpha: A Resource for Invasive Species Research.</title>
        <authorList>
            <person name="McCartney M.A."/>
            <person name="Auch B."/>
            <person name="Kono T."/>
            <person name="Mallez S."/>
            <person name="Zhang Y."/>
            <person name="Obille A."/>
            <person name="Becker A."/>
            <person name="Abrahante J.E."/>
            <person name="Garbe J."/>
            <person name="Badalamenti J.P."/>
            <person name="Herman A."/>
            <person name="Mangelson H."/>
            <person name="Liachko I."/>
            <person name="Sullivan S."/>
            <person name="Sone E.D."/>
            <person name="Koren S."/>
            <person name="Silverstein K.A.T."/>
            <person name="Beckman K.B."/>
            <person name="Gohl D.M."/>
        </authorList>
    </citation>
    <scope>NUCLEOTIDE SEQUENCE</scope>
    <source>
        <strain evidence="1">Duluth1</strain>
        <tissue evidence="1">Whole animal</tissue>
    </source>
</reference>
<accession>A0A9D4FQR0</accession>
<comment type="caution">
    <text evidence="1">The sequence shown here is derived from an EMBL/GenBank/DDBJ whole genome shotgun (WGS) entry which is preliminary data.</text>
</comment>
<dbReference type="Proteomes" id="UP000828390">
    <property type="component" value="Unassembled WGS sequence"/>
</dbReference>
<name>A0A9D4FQR0_DREPO</name>
<gene>
    <name evidence="1" type="ORF">DPMN_153883</name>
</gene>
<dbReference type="EMBL" id="JAIWYP010000007">
    <property type="protein sequence ID" value="KAH3800252.1"/>
    <property type="molecule type" value="Genomic_DNA"/>
</dbReference>